<evidence type="ECO:0000256" key="2">
    <source>
        <dbReference type="ARBA" id="ARBA00023125"/>
    </source>
</evidence>
<dbReference type="Pfam" id="PF02311">
    <property type="entry name" value="AraC_binding"/>
    <property type="match status" value="1"/>
</dbReference>
<dbReference type="Proteomes" id="UP000183788">
    <property type="component" value="Unassembled WGS sequence"/>
</dbReference>
<evidence type="ECO:0000313" key="8">
    <source>
        <dbReference type="Proteomes" id="UP001326715"/>
    </source>
</evidence>
<name>A0A1K1NVB9_9BACT</name>
<dbReference type="PANTHER" id="PTHR43280:SF2">
    <property type="entry name" value="HTH-TYPE TRANSCRIPTIONAL REGULATOR EXSA"/>
    <property type="match status" value="1"/>
</dbReference>
<organism evidence="5 7">
    <name type="scientific">Chitinophaga sancti</name>
    <dbReference type="NCBI Taxonomy" id="1004"/>
    <lineage>
        <taxon>Bacteria</taxon>
        <taxon>Pseudomonadati</taxon>
        <taxon>Bacteroidota</taxon>
        <taxon>Chitinophagia</taxon>
        <taxon>Chitinophagales</taxon>
        <taxon>Chitinophagaceae</taxon>
        <taxon>Chitinophaga</taxon>
    </lineage>
</organism>
<dbReference type="SMART" id="SM00342">
    <property type="entry name" value="HTH_ARAC"/>
    <property type="match status" value="1"/>
</dbReference>
<evidence type="ECO:0000313" key="7">
    <source>
        <dbReference type="Proteomes" id="UP000183788"/>
    </source>
</evidence>
<dbReference type="RefSeq" id="WP_072358537.1">
    <property type="nucleotide sequence ID" value="NZ_CBHWAX010000008.1"/>
</dbReference>
<accession>A0A1K1NVB9</accession>
<dbReference type="InterPro" id="IPR014710">
    <property type="entry name" value="RmlC-like_jellyroll"/>
</dbReference>
<keyword evidence="3" id="KW-0804">Transcription</keyword>
<reference evidence="6 8" key="2">
    <citation type="submission" date="2023-11" db="EMBL/GenBank/DDBJ databases">
        <title>MicrobeMod: A computational toolkit for identifying prokaryotic methylation and restriction-modification with nanopore sequencing.</title>
        <authorList>
            <person name="Crits-Christoph A."/>
            <person name="Kang S.C."/>
            <person name="Lee H."/>
            <person name="Ostrov N."/>
        </authorList>
    </citation>
    <scope>NUCLEOTIDE SEQUENCE [LARGE SCALE GENOMIC DNA]</scope>
    <source>
        <strain evidence="6 8">ATCC 23090</strain>
    </source>
</reference>
<dbReference type="PROSITE" id="PS01124">
    <property type="entry name" value="HTH_ARAC_FAMILY_2"/>
    <property type="match status" value="1"/>
</dbReference>
<dbReference type="InterPro" id="IPR037923">
    <property type="entry name" value="HTH-like"/>
</dbReference>
<keyword evidence="2 5" id="KW-0238">DNA-binding</keyword>
<evidence type="ECO:0000259" key="4">
    <source>
        <dbReference type="PROSITE" id="PS01124"/>
    </source>
</evidence>
<evidence type="ECO:0000256" key="3">
    <source>
        <dbReference type="ARBA" id="ARBA00023163"/>
    </source>
</evidence>
<dbReference type="InterPro" id="IPR009057">
    <property type="entry name" value="Homeodomain-like_sf"/>
</dbReference>
<dbReference type="Pfam" id="PF12833">
    <property type="entry name" value="HTH_18"/>
    <property type="match status" value="1"/>
</dbReference>
<dbReference type="Gene3D" id="2.60.120.10">
    <property type="entry name" value="Jelly Rolls"/>
    <property type="match status" value="1"/>
</dbReference>
<evidence type="ECO:0000313" key="6">
    <source>
        <dbReference type="EMBL" id="WQG87649.1"/>
    </source>
</evidence>
<dbReference type="InterPro" id="IPR018060">
    <property type="entry name" value="HTH_AraC"/>
</dbReference>
<keyword evidence="8" id="KW-1185">Reference proteome</keyword>
<dbReference type="STRING" id="1004.SAMN05661012_01519"/>
<dbReference type="InterPro" id="IPR003313">
    <property type="entry name" value="AraC-bd"/>
</dbReference>
<dbReference type="SUPFAM" id="SSF51215">
    <property type="entry name" value="Regulatory protein AraC"/>
    <property type="match status" value="1"/>
</dbReference>
<dbReference type="SUPFAM" id="SSF46689">
    <property type="entry name" value="Homeodomain-like"/>
    <property type="match status" value="1"/>
</dbReference>
<dbReference type="GO" id="GO:0043565">
    <property type="term" value="F:sequence-specific DNA binding"/>
    <property type="evidence" value="ECO:0007669"/>
    <property type="project" value="InterPro"/>
</dbReference>
<gene>
    <name evidence="5" type="ORF">SAMN05661012_01519</name>
    <name evidence="6" type="ORF">SR876_22235</name>
</gene>
<keyword evidence="1" id="KW-0805">Transcription regulation</keyword>
<dbReference type="PANTHER" id="PTHR43280">
    <property type="entry name" value="ARAC-FAMILY TRANSCRIPTIONAL REGULATOR"/>
    <property type="match status" value="1"/>
</dbReference>
<dbReference type="Gene3D" id="1.10.10.60">
    <property type="entry name" value="Homeodomain-like"/>
    <property type="match status" value="2"/>
</dbReference>
<dbReference type="AlphaFoldDB" id="A0A1K1NVB9"/>
<evidence type="ECO:0000313" key="5">
    <source>
        <dbReference type="EMBL" id="SFW39416.1"/>
    </source>
</evidence>
<dbReference type="GO" id="GO:0003700">
    <property type="term" value="F:DNA-binding transcription factor activity"/>
    <property type="evidence" value="ECO:0007669"/>
    <property type="project" value="InterPro"/>
</dbReference>
<feature type="domain" description="HTH araC/xylS-type" evidence="4">
    <location>
        <begin position="173"/>
        <end position="273"/>
    </location>
</feature>
<dbReference type="Proteomes" id="UP001326715">
    <property type="component" value="Chromosome"/>
</dbReference>
<dbReference type="EMBL" id="FPIZ01000004">
    <property type="protein sequence ID" value="SFW39416.1"/>
    <property type="molecule type" value="Genomic_DNA"/>
</dbReference>
<reference evidence="5 7" key="1">
    <citation type="submission" date="2016-11" db="EMBL/GenBank/DDBJ databases">
        <authorList>
            <person name="Jaros S."/>
            <person name="Januszkiewicz K."/>
            <person name="Wedrychowicz H."/>
        </authorList>
    </citation>
    <scope>NUCLEOTIDE SEQUENCE [LARGE SCALE GENOMIC DNA]</scope>
    <source>
        <strain evidence="5 7">DSM 784</strain>
    </source>
</reference>
<dbReference type="OrthoDB" id="636258at2"/>
<sequence>MKRRQFEPLELDEMNTDVYHLPVHSHTYYEMIYVYKGSGIHQHNNNRIPYEAGDLFLISPEDEHYFEIGERSRFIFIKFTDSYFSGRSYLSLSASPEKIMRLTLLKEMKMVMDDAGKLVLRNTIDNLLLYWKKEKDLSNSALMYFQVLSVFGLIREAMVRMNVRIDQGQPDKEEMISYIHQHIYDPSLIKIRHIAGHFNISPNYFSAYFRRNFDVSYRDYVNDYRIKLIENRIASGTVTMKQIADEFGFTDASHLSHYFKQRKGIQPGSYRKDAAHL</sequence>
<dbReference type="EMBL" id="CP140154">
    <property type="protein sequence ID" value="WQG87649.1"/>
    <property type="molecule type" value="Genomic_DNA"/>
</dbReference>
<evidence type="ECO:0000256" key="1">
    <source>
        <dbReference type="ARBA" id="ARBA00023015"/>
    </source>
</evidence>
<proteinExistence type="predicted"/>
<protein>
    <submittedName>
        <fullName evidence="6">AraC family transcriptional regulator</fullName>
    </submittedName>
    <submittedName>
        <fullName evidence="5">AraC-type DNA-binding protein</fullName>
    </submittedName>
</protein>